<reference evidence="1" key="1">
    <citation type="journal article" date="2021" name="Nat. Microbiol.">
        <title>Cocultivation of an ultrasmall environmental parasitic bacterium with lytic ability against bacteria associated with wastewater foams.</title>
        <authorList>
            <person name="Batinovic S."/>
            <person name="Rose J.J.A."/>
            <person name="Ratcliffe J."/>
            <person name="Seviour R.J."/>
            <person name="Petrovski S."/>
        </authorList>
    </citation>
    <scope>NUCLEOTIDE SEQUENCE</scope>
    <source>
        <strain evidence="1">JR1</strain>
    </source>
</reference>
<sequence length="138" mass="15568">MSMLELVRTGEKIEEDTGISGMSQVLERFITMHELETMAKLALAVCINIPLTLTDKEIDHLTSTNFLYPGSCPDSIKPTDQGLVAANMIVQEDASHTASTELHLVEPFRDIELLKLLYEDRAPHVSPPEYFFHFYRAS</sequence>
<name>A0A857MK29_9BACT</name>
<dbReference type="RefSeq" id="WP_260762580.1">
    <property type="nucleotide sequence ID" value="NZ_CP045921.1"/>
</dbReference>
<protein>
    <submittedName>
        <fullName evidence="1">Uncharacterized protein</fullName>
    </submittedName>
</protein>
<organism evidence="1 2">
    <name type="scientific">Candidatus Mycosynbacter amalyticus</name>
    <dbReference type="NCBI Taxonomy" id="2665156"/>
    <lineage>
        <taxon>Bacteria</taxon>
        <taxon>Candidatus Saccharimonadota</taxon>
        <taxon>Candidatus Saccharimonadota incertae sedis</taxon>
        <taxon>Candidatus Mycosynbacter</taxon>
    </lineage>
</organism>
<evidence type="ECO:0000313" key="2">
    <source>
        <dbReference type="Proteomes" id="UP001059824"/>
    </source>
</evidence>
<accession>A0A857MK29</accession>
<dbReference type="KEGG" id="mama:GII36_03655"/>
<dbReference type="EMBL" id="CP045921">
    <property type="protein sequence ID" value="QHN42934.1"/>
    <property type="molecule type" value="Genomic_DNA"/>
</dbReference>
<dbReference type="Proteomes" id="UP001059824">
    <property type="component" value="Chromosome"/>
</dbReference>
<dbReference type="AlphaFoldDB" id="A0A857MK29"/>
<proteinExistence type="predicted"/>
<evidence type="ECO:0000313" key="1">
    <source>
        <dbReference type="EMBL" id="QHN42934.1"/>
    </source>
</evidence>
<gene>
    <name evidence="1" type="ORF">GII36_03655</name>
</gene>
<keyword evidence="2" id="KW-1185">Reference proteome</keyword>